<evidence type="ECO:0000313" key="9">
    <source>
        <dbReference type="EMBL" id="KAF5865525.1"/>
    </source>
</evidence>
<keyword evidence="10" id="KW-1185">Reference proteome</keyword>
<dbReference type="EMBL" id="SPNV01000018">
    <property type="protein sequence ID" value="KAF5865525.1"/>
    <property type="molecule type" value="Genomic_DNA"/>
</dbReference>
<keyword evidence="2" id="KW-0134">Cell wall</keyword>
<dbReference type="OMA" id="HFNEFTG"/>
<dbReference type="GO" id="GO:0005576">
    <property type="term" value="C:extracellular region"/>
    <property type="evidence" value="ECO:0007669"/>
    <property type="project" value="TreeGrafter"/>
</dbReference>
<dbReference type="Proteomes" id="UP000541154">
    <property type="component" value="Unassembled WGS sequence"/>
</dbReference>
<evidence type="ECO:0000256" key="7">
    <source>
        <dbReference type="ARBA" id="ARBA00060953"/>
    </source>
</evidence>
<gene>
    <name evidence="9" type="ORF">ETB97_003368</name>
</gene>
<dbReference type="InterPro" id="IPR021054">
    <property type="entry name" value="Cell_wall_mannoprotein_1"/>
</dbReference>
<organism evidence="9 10">
    <name type="scientific">Petromyces alliaceus</name>
    <name type="common">Aspergillus alliaceus</name>
    <dbReference type="NCBI Taxonomy" id="209559"/>
    <lineage>
        <taxon>Eukaryota</taxon>
        <taxon>Fungi</taxon>
        <taxon>Dikarya</taxon>
        <taxon>Ascomycota</taxon>
        <taxon>Pezizomycotina</taxon>
        <taxon>Eurotiomycetes</taxon>
        <taxon>Eurotiomycetidae</taxon>
        <taxon>Eurotiales</taxon>
        <taxon>Aspergillaceae</taxon>
        <taxon>Aspergillus</taxon>
        <taxon>Aspergillus subgen. Circumdati</taxon>
    </lineage>
</organism>
<evidence type="ECO:0000256" key="4">
    <source>
        <dbReference type="ARBA" id="ARBA00022729"/>
    </source>
</evidence>
<keyword evidence="4" id="KW-0732">Signal</keyword>
<accession>A0A5N6G2T6</accession>
<evidence type="ECO:0000256" key="1">
    <source>
        <dbReference type="ARBA" id="ARBA00004191"/>
    </source>
</evidence>
<evidence type="ECO:0000256" key="3">
    <source>
        <dbReference type="ARBA" id="ARBA00022525"/>
    </source>
</evidence>
<dbReference type="GO" id="GO:0009277">
    <property type="term" value="C:fungal-type cell wall"/>
    <property type="evidence" value="ECO:0007669"/>
    <property type="project" value="UniProtKB-ARBA"/>
</dbReference>
<evidence type="ECO:0000313" key="10">
    <source>
        <dbReference type="Proteomes" id="UP000541154"/>
    </source>
</evidence>
<dbReference type="Gene3D" id="1.20.1280.140">
    <property type="match status" value="1"/>
</dbReference>
<dbReference type="AlphaFoldDB" id="A0A5N6G2T6"/>
<comment type="subcellular location">
    <subcellularLocation>
        <location evidence="1">Secreted</location>
        <location evidence="1">Cell wall</location>
    </subcellularLocation>
</comment>
<dbReference type="PANTHER" id="PTHR38123:SF1">
    <property type="entry name" value="HYDROPHOBIC SURFACE BINDING PROTEIN"/>
    <property type="match status" value="1"/>
</dbReference>
<comment type="similarity">
    <text evidence="7">Belongs to the cell wall mannoprotein 1 family.</text>
</comment>
<evidence type="ECO:0000256" key="2">
    <source>
        <dbReference type="ARBA" id="ARBA00022512"/>
    </source>
</evidence>
<dbReference type="FunFam" id="1.20.1280.140:FF:000001">
    <property type="entry name" value="Cell wall serine-threonine-rich galactomannoprotein Mp1"/>
    <property type="match status" value="1"/>
</dbReference>
<accession>A0A8H6AEG5</accession>
<dbReference type="PANTHER" id="PTHR38123">
    <property type="entry name" value="CELL WALL SERINE-THREONINE-RICH GALACTOMANNOPROTEIN MP1 (AFU_ORTHOLOGUE AFUA_4G03240)"/>
    <property type="match status" value="1"/>
</dbReference>
<protein>
    <recommendedName>
        <fullName evidence="8">Cell wall mannoprotein 1</fullName>
    </recommendedName>
</protein>
<proteinExistence type="inferred from homology"/>
<evidence type="ECO:0000256" key="8">
    <source>
        <dbReference type="ARBA" id="ARBA00071527"/>
    </source>
</evidence>
<comment type="caution">
    <text evidence="9">The sequence shown here is derived from an EMBL/GenBank/DDBJ whole genome shotgun (WGS) entry which is preliminary data.</text>
</comment>
<dbReference type="Pfam" id="PF12296">
    <property type="entry name" value="HsbA"/>
    <property type="match status" value="1"/>
</dbReference>
<sequence>MHFTLTTTIVTALLSLAAASPLLARDASTVLGDLAKIKTDLGTLSSAVSGYSGGLSAALDIQTKESAVEKDVDKATADTNAAAAFTAGESTGVTNALLGLKPDITGAIDALVAKKSLFVSAGVSSIVKTDLQNLKSKTDTLSIALQNKATATDKDTIKSGTADVDAAFQSGLAAYA</sequence>
<name>A0A5N6G2T6_PETAA</name>
<evidence type="ECO:0000256" key="6">
    <source>
        <dbReference type="ARBA" id="ARBA00056563"/>
    </source>
</evidence>
<evidence type="ECO:0000256" key="5">
    <source>
        <dbReference type="ARBA" id="ARBA00023121"/>
    </source>
</evidence>
<keyword evidence="5" id="KW-0446">Lipid-binding</keyword>
<keyword evidence="3" id="KW-0964">Secreted</keyword>
<reference evidence="9 10" key="1">
    <citation type="submission" date="2019-04" db="EMBL/GenBank/DDBJ databases">
        <title>Aspergillus burnettii sp. nov., novel species from soil in southeast Queensland.</title>
        <authorList>
            <person name="Gilchrist C.L.M."/>
            <person name="Pitt J.I."/>
            <person name="Lange L."/>
            <person name="Lacey H.J."/>
            <person name="Vuong D."/>
            <person name="Midgley D.J."/>
            <person name="Greenfield P."/>
            <person name="Bradbury M."/>
            <person name="Lacey E."/>
            <person name="Busk P.K."/>
            <person name="Pilgaard B."/>
            <person name="Chooi Y.H."/>
            <person name="Piggott A.M."/>
        </authorList>
    </citation>
    <scope>NUCLEOTIDE SEQUENCE [LARGE SCALE GENOMIC DNA]</scope>
    <source>
        <strain evidence="9 10">FRR 5400</strain>
    </source>
</reference>
<dbReference type="GO" id="GO:0008289">
    <property type="term" value="F:lipid binding"/>
    <property type="evidence" value="ECO:0007669"/>
    <property type="project" value="UniProtKB-KW"/>
</dbReference>
<comment type="function">
    <text evidence="6">Constitutive protein of the cell wall. Antigen target of host humoral immune response.</text>
</comment>